<reference evidence="3" key="1">
    <citation type="journal article" date="2019" name="Int. J. Syst. Evol. Microbiol.">
        <title>The Global Catalogue of Microorganisms (GCM) 10K type strain sequencing project: providing services to taxonomists for standard genome sequencing and annotation.</title>
        <authorList>
            <consortium name="The Broad Institute Genomics Platform"/>
            <consortium name="The Broad Institute Genome Sequencing Center for Infectious Disease"/>
            <person name="Wu L."/>
            <person name="Ma J."/>
        </authorList>
    </citation>
    <scope>NUCLEOTIDE SEQUENCE [LARGE SCALE GENOMIC DNA]</scope>
    <source>
        <strain evidence="3">JCM 18204</strain>
    </source>
</reference>
<evidence type="ECO:0000313" key="2">
    <source>
        <dbReference type="EMBL" id="GAA4800474.1"/>
    </source>
</evidence>
<gene>
    <name evidence="2" type="ORF">GCM10023307_28560</name>
</gene>
<dbReference type="Proteomes" id="UP001499959">
    <property type="component" value="Unassembled WGS sequence"/>
</dbReference>
<keyword evidence="1" id="KW-0732">Signal</keyword>
<name>A0ABP9BWY4_9GAMM</name>
<feature type="signal peptide" evidence="1">
    <location>
        <begin position="1"/>
        <end position="25"/>
    </location>
</feature>
<accession>A0ABP9BWY4</accession>
<evidence type="ECO:0000256" key="1">
    <source>
        <dbReference type="SAM" id="SignalP"/>
    </source>
</evidence>
<keyword evidence="3" id="KW-1185">Reference proteome</keyword>
<dbReference type="InterPro" id="IPR035242">
    <property type="entry name" value="DUF5329"/>
</dbReference>
<sequence length="128" mass="14173">MRAWLACALLLAATMMWAAARPADAAPSPQAQREIDALIAGLGASGCAFERNGRWYDAKTAQAHLQKKYDYLRKRDMADTAELFIERAASESSMSGKPYRVRCAGKAAEPSAQWFRQRLQALRAAPKR</sequence>
<protein>
    <submittedName>
        <fullName evidence="2">YfeK family protein</fullName>
    </submittedName>
</protein>
<dbReference type="EMBL" id="BAABJE010000015">
    <property type="protein sequence ID" value="GAA4800474.1"/>
    <property type="molecule type" value="Genomic_DNA"/>
</dbReference>
<dbReference type="Pfam" id="PF17263">
    <property type="entry name" value="DUF5329"/>
    <property type="match status" value="1"/>
</dbReference>
<proteinExistence type="predicted"/>
<comment type="caution">
    <text evidence="2">The sequence shown here is derived from an EMBL/GenBank/DDBJ whole genome shotgun (WGS) entry which is preliminary data.</text>
</comment>
<organism evidence="2 3">
    <name type="scientific">Lysobacter hankyongensis</name>
    <dbReference type="NCBI Taxonomy" id="1176535"/>
    <lineage>
        <taxon>Bacteria</taxon>
        <taxon>Pseudomonadati</taxon>
        <taxon>Pseudomonadota</taxon>
        <taxon>Gammaproteobacteria</taxon>
        <taxon>Lysobacterales</taxon>
        <taxon>Lysobacteraceae</taxon>
        <taxon>Lysobacter</taxon>
    </lineage>
</organism>
<evidence type="ECO:0000313" key="3">
    <source>
        <dbReference type="Proteomes" id="UP001499959"/>
    </source>
</evidence>
<dbReference type="RefSeq" id="WP_345304019.1">
    <property type="nucleotide sequence ID" value="NZ_BAABJE010000015.1"/>
</dbReference>
<feature type="chain" id="PRO_5047127587" evidence="1">
    <location>
        <begin position="26"/>
        <end position="128"/>
    </location>
</feature>